<evidence type="ECO:0000313" key="7">
    <source>
        <dbReference type="EMBL" id="PFX25623.1"/>
    </source>
</evidence>
<dbReference type="EMBL" id="LSMT01000146">
    <property type="protein sequence ID" value="PFX25623.1"/>
    <property type="molecule type" value="Genomic_DNA"/>
</dbReference>
<comment type="caution">
    <text evidence="7">The sequence shown here is derived from an EMBL/GenBank/DDBJ whole genome shotgun (WGS) entry which is preliminary data.</text>
</comment>
<gene>
    <name evidence="7" type="ORF">AWC38_SpisGene9742</name>
</gene>
<feature type="domain" description="C3H1-type" evidence="6">
    <location>
        <begin position="211"/>
        <end position="238"/>
    </location>
</feature>
<feature type="region of interest" description="Disordered" evidence="5">
    <location>
        <begin position="235"/>
        <end position="313"/>
    </location>
</feature>
<keyword evidence="3 4" id="KW-0862">Zinc</keyword>
<dbReference type="InterPro" id="IPR032297">
    <property type="entry name" value="Torus"/>
</dbReference>
<organism evidence="7 8">
    <name type="scientific">Stylophora pistillata</name>
    <name type="common">Smooth cauliflower coral</name>
    <dbReference type="NCBI Taxonomy" id="50429"/>
    <lineage>
        <taxon>Eukaryota</taxon>
        <taxon>Metazoa</taxon>
        <taxon>Cnidaria</taxon>
        <taxon>Anthozoa</taxon>
        <taxon>Hexacorallia</taxon>
        <taxon>Scleractinia</taxon>
        <taxon>Astrocoeniina</taxon>
        <taxon>Pocilloporidae</taxon>
        <taxon>Stylophora</taxon>
    </lineage>
</organism>
<keyword evidence="2 4" id="KW-0863">Zinc-finger</keyword>
<feature type="zinc finger region" description="C3H1-type" evidence="4">
    <location>
        <begin position="211"/>
        <end position="238"/>
    </location>
</feature>
<dbReference type="SMART" id="SM00356">
    <property type="entry name" value="ZnF_C3H1"/>
    <property type="match status" value="1"/>
</dbReference>
<dbReference type="Proteomes" id="UP000225706">
    <property type="component" value="Unassembled WGS sequence"/>
</dbReference>
<dbReference type="OrthoDB" id="336321at2759"/>
<feature type="region of interest" description="Disordered" evidence="5">
    <location>
        <begin position="106"/>
        <end position="146"/>
    </location>
</feature>
<evidence type="ECO:0000259" key="6">
    <source>
        <dbReference type="PROSITE" id="PS50103"/>
    </source>
</evidence>
<evidence type="ECO:0000256" key="3">
    <source>
        <dbReference type="ARBA" id="ARBA00022833"/>
    </source>
</evidence>
<dbReference type="PROSITE" id="PS50103">
    <property type="entry name" value="ZF_C3H1"/>
    <property type="match status" value="1"/>
</dbReference>
<evidence type="ECO:0000313" key="8">
    <source>
        <dbReference type="Proteomes" id="UP000225706"/>
    </source>
</evidence>
<keyword evidence="1 4" id="KW-0479">Metal-binding</keyword>
<evidence type="ECO:0000256" key="1">
    <source>
        <dbReference type="ARBA" id="ARBA00022723"/>
    </source>
</evidence>
<feature type="compositionally biased region" description="Polar residues" evidence="5">
    <location>
        <begin position="127"/>
        <end position="137"/>
    </location>
</feature>
<reference evidence="8" key="1">
    <citation type="journal article" date="2017" name="bioRxiv">
        <title>Comparative analysis of the genomes of Stylophora pistillata and Acropora digitifera provides evidence for extensive differences between species of corals.</title>
        <authorList>
            <person name="Voolstra C.R."/>
            <person name="Li Y."/>
            <person name="Liew Y.J."/>
            <person name="Baumgarten S."/>
            <person name="Zoccola D."/>
            <person name="Flot J.-F."/>
            <person name="Tambutte S."/>
            <person name="Allemand D."/>
            <person name="Aranda M."/>
        </authorList>
    </citation>
    <scope>NUCLEOTIDE SEQUENCE [LARGE SCALE GENOMIC DNA]</scope>
</reference>
<dbReference type="STRING" id="50429.A0A2B4S9B4"/>
<evidence type="ECO:0000256" key="2">
    <source>
        <dbReference type="ARBA" id="ARBA00022771"/>
    </source>
</evidence>
<dbReference type="Gene3D" id="4.10.1000.10">
    <property type="entry name" value="Zinc finger, CCCH-type"/>
    <property type="match status" value="1"/>
</dbReference>
<sequence>MSVFRSRSPVVKDYTLYNQTLVSVRQHHYLGVLLSSDLRWNSHVDKIAKKGNSSLAFVKRNLYACSEETKRAAYVSLVRPHLEHNPTWRTNQPANSMSLLGLVPDYGSDSSSSSESDEEESKVSESGRSINEQNSGNKEGKAQIPLPLPSFDVSTHICSSRSLSASKELNQRAYQTSSVFFNPFLAEEKKRLSVLEKHVQLSEGKSEKDEQKSKKICFKFQKGRCRMGDRCKFSHGIGSGSLNPETEQPREPSLAATISTTETRYEPDEDEERWEPTKKKRKSGVTDSLIPPKRALASFEKQKRDDKPWTPSL</sequence>
<dbReference type="InterPro" id="IPR000571">
    <property type="entry name" value="Znf_CCCH"/>
</dbReference>
<proteinExistence type="predicted"/>
<dbReference type="Pfam" id="PF16131">
    <property type="entry name" value="Torus"/>
    <property type="match status" value="1"/>
</dbReference>
<name>A0A2B4S9B4_STYPI</name>
<dbReference type="InterPro" id="IPR036855">
    <property type="entry name" value="Znf_CCCH_sf"/>
</dbReference>
<accession>A0A2B4S9B4</accession>
<dbReference type="SUPFAM" id="SSF90229">
    <property type="entry name" value="CCCH zinc finger"/>
    <property type="match status" value="1"/>
</dbReference>
<keyword evidence="8" id="KW-1185">Reference proteome</keyword>
<protein>
    <recommendedName>
        <fullName evidence="6">C3H1-type domain-containing protein</fullName>
    </recommendedName>
</protein>
<feature type="compositionally biased region" description="Basic and acidic residues" evidence="5">
    <location>
        <begin position="300"/>
        <end position="313"/>
    </location>
</feature>
<evidence type="ECO:0000256" key="5">
    <source>
        <dbReference type="SAM" id="MobiDB-lite"/>
    </source>
</evidence>
<dbReference type="AlphaFoldDB" id="A0A2B4S9B4"/>
<evidence type="ECO:0000256" key="4">
    <source>
        <dbReference type="PROSITE-ProRule" id="PRU00723"/>
    </source>
</evidence>
<dbReference type="GO" id="GO:0008270">
    <property type="term" value="F:zinc ion binding"/>
    <property type="evidence" value="ECO:0007669"/>
    <property type="project" value="UniProtKB-KW"/>
</dbReference>